<comment type="caution">
    <text evidence="5">The sequence shown here is derived from an EMBL/GenBank/DDBJ whole genome shotgun (WGS) entry which is preliminary data.</text>
</comment>
<keyword evidence="6" id="KW-1185">Reference proteome</keyword>
<dbReference type="InterPro" id="IPR050251">
    <property type="entry name" value="HpcH-HpaI_aldolase"/>
</dbReference>
<dbReference type="Gene3D" id="3.20.20.60">
    <property type="entry name" value="Phosphoenolpyruvate-binding domains"/>
    <property type="match status" value="1"/>
</dbReference>
<dbReference type="Pfam" id="PF03328">
    <property type="entry name" value="HpcH_HpaI"/>
    <property type="match status" value="1"/>
</dbReference>
<dbReference type="PANTHER" id="PTHR30502:SF0">
    <property type="entry name" value="PHOSPHOENOLPYRUVATE CARBOXYLASE FAMILY PROTEIN"/>
    <property type="match status" value="1"/>
</dbReference>
<feature type="domain" description="HpcH/HpaI aldolase/citrate lyase" evidence="4">
    <location>
        <begin position="18"/>
        <end position="244"/>
    </location>
</feature>
<dbReference type="GO" id="GO:0016829">
    <property type="term" value="F:lyase activity"/>
    <property type="evidence" value="ECO:0007669"/>
    <property type="project" value="UniProtKB-KW"/>
</dbReference>
<comment type="similarity">
    <text evidence="1">Belongs to the HpcH/HpaI aldolase family.</text>
</comment>
<sequence>MNLPKNLFKARLAAGEQQIGIWNTLGGNTVPEMLAGAGYDWVLVDCEHAAVETIEVLPALQAIGQYPEVSAVVRPAANDPVLFKRLLDMGAQTLLVPYVQSVEEAQTAVSAMRYGPHGIRGMAGMIRATRYGRVEEYFARASEELCLILQVETISAMEQLEEIAQVDGVDGIFIGPADLSASMGFPGQTSHPEVMAVIDDALARLARIGVPSGILSLDDAQARHFMERGTRFTAVGVDLVLLAKAADQLRTAF</sequence>
<evidence type="ECO:0000256" key="2">
    <source>
        <dbReference type="ARBA" id="ARBA00022723"/>
    </source>
</evidence>
<organism evidence="5 6">
    <name type="scientific">Litorisediminicola beolgyonensis</name>
    <dbReference type="NCBI Taxonomy" id="1173614"/>
    <lineage>
        <taxon>Bacteria</taxon>
        <taxon>Pseudomonadati</taxon>
        <taxon>Pseudomonadota</taxon>
        <taxon>Alphaproteobacteria</taxon>
        <taxon>Rhodobacterales</taxon>
        <taxon>Paracoccaceae</taxon>
        <taxon>Litorisediminicola</taxon>
    </lineage>
</organism>
<evidence type="ECO:0000313" key="5">
    <source>
        <dbReference type="EMBL" id="MFD1341512.1"/>
    </source>
</evidence>
<dbReference type="RefSeq" id="WP_386801567.1">
    <property type="nucleotide sequence ID" value="NZ_JBHTMU010000004.1"/>
</dbReference>
<keyword evidence="3 5" id="KW-0456">Lyase</keyword>
<dbReference type="EMBL" id="JBHTMU010000004">
    <property type="protein sequence ID" value="MFD1341512.1"/>
    <property type="molecule type" value="Genomic_DNA"/>
</dbReference>
<dbReference type="InterPro" id="IPR005000">
    <property type="entry name" value="Aldolase/citrate-lyase_domain"/>
</dbReference>
<proteinExistence type="inferred from homology"/>
<dbReference type="PANTHER" id="PTHR30502">
    <property type="entry name" value="2-KETO-3-DEOXY-L-RHAMNONATE ALDOLASE"/>
    <property type="match status" value="1"/>
</dbReference>
<protein>
    <submittedName>
        <fullName evidence="5">HpcH/HpaI aldolase/citrate lyase family protein</fullName>
    </submittedName>
</protein>
<evidence type="ECO:0000256" key="3">
    <source>
        <dbReference type="ARBA" id="ARBA00023239"/>
    </source>
</evidence>
<dbReference type="InterPro" id="IPR015813">
    <property type="entry name" value="Pyrv/PenolPyrv_kinase-like_dom"/>
</dbReference>
<reference evidence="6" key="1">
    <citation type="journal article" date="2019" name="Int. J. Syst. Evol. Microbiol.">
        <title>The Global Catalogue of Microorganisms (GCM) 10K type strain sequencing project: providing services to taxonomists for standard genome sequencing and annotation.</title>
        <authorList>
            <consortium name="The Broad Institute Genomics Platform"/>
            <consortium name="The Broad Institute Genome Sequencing Center for Infectious Disease"/>
            <person name="Wu L."/>
            <person name="Ma J."/>
        </authorList>
    </citation>
    <scope>NUCLEOTIDE SEQUENCE [LARGE SCALE GENOMIC DNA]</scope>
    <source>
        <strain evidence="6">CCUG 62953</strain>
    </source>
</reference>
<keyword evidence="2" id="KW-0479">Metal-binding</keyword>
<gene>
    <name evidence="5" type="ORF">ACFQ4E_03690</name>
</gene>
<evidence type="ECO:0000256" key="1">
    <source>
        <dbReference type="ARBA" id="ARBA00005568"/>
    </source>
</evidence>
<dbReference type="Proteomes" id="UP001597135">
    <property type="component" value="Unassembled WGS sequence"/>
</dbReference>
<evidence type="ECO:0000313" key="6">
    <source>
        <dbReference type="Proteomes" id="UP001597135"/>
    </source>
</evidence>
<evidence type="ECO:0000259" key="4">
    <source>
        <dbReference type="Pfam" id="PF03328"/>
    </source>
</evidence>
<dbReference type="SUPFAM" id="SSF51621">
    <property type="entry name" value="Phosphoenolpyruvate/pyruvate domain"/>
    <property type="match status" value="1"/>
</dbReference>
<dbReference type="InterPro" id="IPR040442">
    <property type="entry name" value="Pyrv_kinase-like_dom_sf"/>
</dbReference>
<name>A0ABW3ZFB7_9RHOB</name>
<accession>A0ABW3ZFB7</accession>